<sequence>MSDVRSSSPLSEPDTPSQGRIVPAIDSRRNTVIVAEGAILGKVYTVWSKAQDMISDAGYIGPSEESLKLAWQTGIYKTPAQFKHNVVRDHFVQQRNMWLGFAKETREAFVLNLRQTITRRLENQHSIWQESQMSVDLESGFLDSDPASPEDRCCQTEELEPENTRSPDLSNSLSLSLKDFETGKASPGRRGNIQQDAEGRQKEEGIEEGN</sequence>
<gene>
    <name evidence="2" type="ORF">B9Z19DRAFT_1064296</name>
</gene>
<evidence type="ECO:0000313" key="3">
    <source>
        <dbReference type="Proteomes" id="UP000244722"/>
    </source>
</evidence>
<evidence type="ECO:0000256" key="1">
    <source>
        <dbReference type="SAM" id="MobiDB-lite"/>
    </source>
</evidence>
<protein>
    <submittedName>
        <fullName evidence="2">Uncharacterized protein</fullName>
    </submittedName>
</protein>
<feature type="region of interest" description="Disordered" evidence="1">
    <location>
        <begin position="1"/>
        <end position="22"/>
    </location>
</feature>
<organism evidence="2 3">
    <name type="scientific">Tuber borchii</name>
    <name type="common">White truffle</name>
    <dbReference type="NCBI Taxonomy" id="42251"/>
    <lineage>
        <taxon>Eukaryota</taxon>
        <taxon>Fungi</taxon>
        <taxon>Dikarya</taxon>
        <taxon>Ascomycota</taxon>
        <taxon>Pezizomycotina</taxon>
        <taxon>Pezizomycetes</taxon>
        <taxon>Pezizales</taxon>
        <taxon>Tuberaceae</taxon>
        <taxon>Tuber</taxon>
    </lineage>
</organism>
<feature type="compositionally biased region" description="Polar residues" evidence="1">
    <location>
        <begin position="1"/>
        <end position="18"/>
    </location>
</feature>
<feature type="region of interest" description="Disordered" evidence="1">
    <location>
        <begin position="139"/>
        <end position="210"/>
    </location>
</feature>
<accession>A0A2T6ZV79</accession>
<dbReference type="OrthoDB" id="5424754at2759"/>
<name>A0A2T6ZV79_TUBBO</name>
<proteinExistence type="predicted"/>
<keyword evidence="3" id="KW-1185">Reference proteome</keyword>
<dbReference type="Proteomes" id="UP000244722">
    <property type="component" value="Unassembled WGS sequence"/>
</dbReference>
<evidence type="ECO:0000313" key="2">
    <source>
        <dbReference type="EMBL" id="PUU79407.1"/>
    </source>
</evidence>
<dbReference type="EMBL" id="NESQ01000093">
    <property type="protein sequence ID" value="PUU79407.1"/>
    <property type="molecule type" value="Genomic_DNA"/>
</dbReference>
<comment type="caution">
    <text evidence="2">The sequence shown here is derived from an EMBL/GenBank/DDBJ whole genome shotgun (WGS) entry which is preliminary data.</text>
</comment>
<reference evidence="2 3" key="1">
    <citation type="submission" date="2017-04" db="EMBL/GenBank/DDBJ databases">
        <title>Draft genome sequence of Tuber borchii Vittad., a whitish edible truffle.</title>
        <authorList>
            <consortium name="DOE Joint Genome Institute"/>
            <person name="Murat C."/>
            <person name="Kuo A."/>
            <person name="Barry K.W."/>
            <person name="Clum A."/>
            <person name="Dockter R.B."/>
            <person name="Fauchery L."/>
            <person name="Iotti M."/>
            <person name="Kohler A."/>
            <person name="Labutti K."/>
            <person name="Lindquist E.A."/>
            <person name="Lipzen A."/>
            <person name="Ohm R.A."/>
            <person name="Wang M."/>
            <person name="Grigoriev I.V."/>
            <person name="Zambonelli A."/>
            <person name="Martin F.M."/>
        </authorList>
    </citation>
    <scope>NUCLEOTIDE SEQUENCE [LARGE SCALE GENOMIC DNA]</scope>
    <source>
        <strain evidence="2 3">Tbo3840</strain>
    </source>
</reference>
<dbReference type="AlphaFoldDB" id="A0A2T6ZV79"/>